<dbReference type="CDD" id="cd07962">
    <property type="entry name" value="Anticodon_Ia_Val"/>
    <property type="match status" value="1"/>
</dbReference>
<dbReference type="InterPro" id="IPR013155">
    <property type="entry name" value="M/V/L/I-tRNA-synth_anticd-bd"/>
</dbReference>
<gene>
    <name evidence="10" type="ORF">ECPE_LOCUS8896</name>
</gene>
<keyword evidence="5" id="KW-0067">ATP-binding</keyword>
<reference evidence="12" key="1">
    <citation type="submission" date="2016-06" db="UniProtKB">
        <authorList>
            <consortium name="WormBaseParasite"/>
        </authorList>
    </citation>
    <scope>IDENTIFICATION</scope>
</reference>
<dbReference type="PANTHER" id="PTHR11946:SF109">
    <property type="entry name" value="VALINE--TRNA LIGASE"/>
    <property type="match status" value="1"/>
</dbReference>
<sequence length="371" mass="42475">MSKSKGNVVDPLDLIHGVGTLPKHLIGSNIQSIGADALRASLLSCTLDQSQVAYNPELAVEMRRFCNKIWQTARFALLRLQADQEGALQSLVQSLDLAKLWSQVESIYESTHLVDRWLIHRLANIVQLIHDTWSEQSSMDNTDSASAYVFHPAIQQLHYWWTEELCSVYLEVIKYREKTRPSTDLSVFLLSMLTGLHMLHPIMPHVTESIWQGLRHASNSSHLSDSSQPQPETCLALQPFPNPDWFQFTNKSNWDHERLTVSKLLSSATQTNSWRAVLRLRSSARQTDRNPKPTLQLITSEHTVDQEELMCALTRLTAYDLDWTQSELERRLNAHIKRRDQFTGQLKSRSDSDPEPNRAALQKVNLIVLDY</sequence>
<dbReference type="WBParaSite" id="ECPE_0000892401-mRNA-1">
    <property type="protein sequence ID" value="ECPE_0000892401-mRNA-1"/>
    <property type="gene ID" value="ECPE_0000892401"/>
</dbReference>
<evidence type="ECO:0000256" key="3">
    <source>
        <dbReference type="ARBA" id="ARBA00022598"/>
    </source>
</evidence>
<protein>
    <recommendedName>
        <fullName evidence="2">valine--tRNA ligase</fullName>
        <ecNumber evidence="2">6.1.1.9</ecNumber>
    </recommendedName>
    <alternativeName>
        <fullName evidence="8">Valyl-tRNA synthetase</fullName>
    </alternativeName>
</protein>
<accession>A0A183APL1</accession>
<dbReference type="Gene3D" id="3.40.50.620">
    <property type="entry name" value="HUPs"/>
    <property type="match status" value="1"/>
</dbReference>
<dbReference type="EC" id="6.1.1.9" evidence="2"/>
<comment type="similarity">
    <text evidence="1">Belongs to the class-I aminoacyl-tRNA synthetase family.</text>
</comment>
<keyword evidence="4" id="KW-0547">Nucleotide-binding</keyword>
<evidence type="ECO:0000313" key="11">
    <source>
        <dbReference type="Proteomes" id="UP000272942"/>
    </source>
</evidence>
<feature type="domain" description="Methionyl/Valyl/Leucyl/Isoleucyl-tRNA synthetase anticodon-binding" evidence="9">
    <location>
        <begin position="142"/>
        <end position="251"/>
    </location>
</feature>
<organism evidence="12">
    <name type="scientific">Echinostoma caproni</name>
    <dbReference type="NCBI Taxonomy" id="27848"/>
    <lineage>
        <taxon>Eukaryota</taxon>
        <taxon>Metazoa</taxon>
        <taxon>Spiralia</taxon>
        <taxon>Lophotrochozoa</taxon>
        <taxon>Platyhelminthes</taxon>
        <taxon>Trematoda</taxon>
        <taxon>Digenea</taxon>
        <taxon>Plagiorchiida</taxon>
        <taxon>Echinostomata</taxon>
        <taxon>Echinostomatoidea</taxon>
        <taxon>Echinostomatidae</taxon>
        <taxon>Echinostoma</taxon>
    </lineage>
</organism>
<dbReference type="InterPro" id="IPR033705">
    <property type="entry name" value="Anticodon_Ia_Val"/>
</dbReference>
<dbReference type="GO" id="GO:0005524">
    <property type="term" value="F:ATP binding"/>
    <property type="evidence" value="ECO:0007669"/>
    <property type="project" value="UniProtKB-KW"/>
</dbReference>
<dbReference type="Proteomes" id="UP000272942">
    <property type="component" value="Unassembled WGS sequence"/>
</dbReference>
<dbReference type="Gene3D" id="1.10.730.10">
    <property type="entry name" value="Isoleucyl-tRNA Synthetase, Domain 1"/>
    <property type="match status" value="1"/>
</dbReference>
<dbReference type="GO" id="GO:0006438">
    <property type="term" value="P:valyl-tRNA aminoacylation"/>
    <property type="evidence" value="ECO:0007669"/>
    <property type="project" value="InterPro"/>
</dbReference>
<evidence type="ECO:0000256" key="2">
    <source>
        <dbReference type="ARBA" id="ARBA00013169"/>
    </source>
</evidence>
<dbReference type="SUPFAM" id="SSF47323">
    <property type="entry name" value="Anticodon-binding domain of a subclass of class I aminoacyl-tRNA synthetases"/>
    <property type="match status" value="1"/>
</dbReference>
<dbReference type="EMBL" id="UZAN01046620">
    <property type="protein sequence ID" value="VDP84377.1"/>
    <property type="molecule type" value="Genomic_DNA"/>
</dbReference>
<dbReference type="GO" id="GO:0005829">
    <property type="term" value="C:cytosol"/>
    <property type="evidence" value="ECO:0007669"/>
    <property type="project" value="TreeGrafter"/>
</dbReference>
<dbReference type="InterPro" id="IPR014729">
    <property type="entry name" value="Rossmann-like_a/b/a_fold"/>
</dbReference>
<evidence type="ECO:0000256" key="4">
    <source>
        <dbReference type="ARBA" id="ARBA00022741"/>
    </source>
</evidence>
<dbReference type="GO" id="GO:0004832">
    <property type="term" value="F:valine-tRNA ligase activity"/>
    <property type="evidence" value="ECO:0007669"/>
    <property type="project" value="UniProtKB-EC"/>
</dbReference>
<dbReference type="PANTHER" id="PTHR11946">
    <property type="entry name" value="VALYL-TRNA SYNTHETASES"/>
    <property type="match status" value="1"/>
</dbReference>
<dbReference type="SUPFAM" id="SSF52374">
    <property type="entry name" value="Nucleotidylyl transferase"/>
    <property type="match status" value="1"/>
</dbReference>
<evidence type="ECO:0000313" key="10">
    <source>
        <dbReference type="EMBL" id="VDP84377.1"/>
    </source>
</evidence>
<evidence type="ECO:0000256" key="5">
    <source>
        <dbReference type="ARBA" id="ARBA00022840"/>
    </source>
</evidence>
<keyword evidence="3" id="KW-0436">Ligase</keyword>
<evidence type="ECO:0000256" key="7">
    <source>
        <dbReference type="ARBA" id="ARBA00023146"/>
    </source>
</evidence>
<dbReference type="Pfam" id="PF08264">
    <property type="entry name" value="Anticodon_1"/>
    <property type="match status" value="1"/>
</dbReference>
<dbReference type="InterPro" id="IPR002303">
    <property type="entry name" value="Valyl-tRNA_ligase"/>
</dbReference>
<evidence type="ECO:0000256" key="8">
    <source>
        <dbReference type="ARBA" id="ARBA00029936"/>
    </source>
</evidence>
<evidence type="ECO:0000256" key="6">
    <source>
        <dbReference type="ARBA" id="ARBA00022917"/>
    </source>
</evidence>
<evidence type="ECO:0000259" key="9">
    <source>
        <dbReference type="Pfam" id="PF08264"/>
    </source>
</evidence>
<name>A0A183APL1_9TREM</name>
<dbReference type="InterPro" id="IPR009080">
    <property type="entry name" value="tRNAsynth_Ia_anticodon-bd"/>
</dbReference>
<keyword evidence="6" id="KW-0648">Protein biosynthesis</keyword>
<evidence type="ECO:0000313" key="12">
    <source>
        <dbReference type="WBParaSite" id="ECPE_0000892401-mRNA-1"/>
    </source>
</evidence>
<reference evidence="10 11" key="2">
    <citation type="submission" date="2018-11" db="EMBL/GenBank/DDBJ databases">
        <authorList>
            <consortium name="Pathogen Informatics"/>
        </authorList>
    </citation>
    <scope>NUCLEOTIDE SEQUENCE [LARGE SCALE GENOMIC DNA]</scope>
    <source>
        <strain evidence="10 11">Egypt</strain>
    </source>
</reference>
<keyword evidence="11" id="KW-1185">Reference proteome</keyword>
<dbReference type="AlphaFoldDB" id="A0A183APL1"/>
<proteinExistence type="inferred from homology"/>
<evidence type="ECO:0000256" key="1">
    <source>
        <dbReference type="ARBA" id="ARBA00005594"/>
    </source>
</evidence>
<keyword evidence="7" id="KW-0030">Aminoacyl-tRNA synthetase</keyword>
<dbReference type="OrthoDB" id="629407at2759"/>